<keyword evidence="2" id="KW-1185">Reference proteome</keyword>
<dbReference type="EMBL" id="CYHE01000011">
    <property type="protein sequence ID" value="CUA98906.1"/>
    <property type="molecule type" value="Genomic_DNA"/>
</dbReference>
<sequence>MATIEKDYFALEELEERWEVPQRDLVYLAENGLLKVSVRLYGVHLEQGSYEEVDEGQWCSIPHSQAPFHGLQDLRTHDAYRLFHEGALRIDRFDAPRDRYCVVLRPEDGIMIRKDELVVRREERDRAEARHGLGGTQRTSGIVFEQRHDFSEIVLGERTFVLGQIQARVVRILHEAAMRGVPWQPGKAVLAEAGSSCTRLSDLFKRQPEWRKLIQSDQRGRYRLNIRFS</sequence>
<organism evidence="1 2">
    <name type="scientific">Pannonibacter indicus</name>
    <dbReference type="NCBI Taxonomy" id="466044"/>
    <lineage>
        <taxon>Bacteria</taxon>
        <taxon>Pseudomonadati</taxon>
        <taxon>Pseudomonadota</taxon>
        <taxon>Alphaproteobacteria</taxon>
        <taxon>Hyphomicrobiales</taxon>
        <taxon>Stappiaceae</taxon>
        <taxon>Pannonibacter</taxon>
    </lineage>
</organism>
<evidence type="ECO:0000313" key="1">
    <source>
        <dbReference type="EMBL" id="CUA98906.1"/>
    </source>
</evidence>
<reference evidence="2" key="1">
    <citation type="submission" date="2015-08" db="EMBL/GenBank/DDBJ databases">
        <authorList>
            <person name="Varghese N."/>
        </authorList>
    </citation>
    <scope>NUCLEOTIDE SEQUENCE [LARGE SCALE GENOMIC DNA]</scope>
    <source>
        <strain evidence="2">DSM 23407</strain>
    </source>
</reference>
<evidence type="ECO:0000313" key="2">
    <source>
        <dbReference type="Proteomes" id="UP000183900"/>
    </source>
</evidence>
<protein>
    <submittedName>
        <fullName evidence="1">Uncharacterized protein</fullName>
    </submittedName>
</protein>
<accession>A0A0K6I730</accession>
<proteinExistence type="predicted"/>
<dbReference type="AlphaFoldDB" id="A0A0K6I730"/>
<dbReference type="RefSeq" id="WP_055456500.1">
    <property type="nucleotide sequence ID" value="NZ_CYHE01000011.1"/>
</dbReference>
<name>A0A0K6I730_9HYPH</name>
<dbReference type="OrthoDB" id="7819637at2"/>
<gene>
    <name evidence="1" type="ORF">Ga0061067_11168</name>
</gene>
<dbReference type="Proteomes" id="UP000183900">
    <property type="component" value="Unassembled WGS sequence"/>
</dbReference>